<evidence type="ECO:0000313" key="3">
    <source>
        <dbReference type="EMBL" id="PQQ02598.1"/>
    </source>
</evidence>
<evidence type="ECO:0000313" key="4">
    <source>
        <dbReference type="Proteomes" id="UP000250321"/>
    </source>
</evidence>
<reference evidence="3 4" key="1">
    <citation type="submission" date="2018-02" db="EMBL/GenBank/DDBJ databases">
        <title>Draft genome of wild Prunus yedoensis var. nudiflora.</title>
        <authorList>
            <person name="Baek S."/>
            <person name="Kim J.-H."/>
            <person name="Choi K."/>
            <person name="Kim G.-B."/>
            <person name="Cho A."/>
            <person name="Jang H."/>
            <person name="Shin C.-H."/>
            <person name="Yu H.-J."/>
            <person name="Mun J.-H."/>
        </authorList>
    </citation>
    <scope>NUCLEOTIDE SEQUENCE [LARGE SCALE GENOMIC DNA]</scope>
    <source>
        <strain evidence="4">cv. Jeju island</strain>
        <tissue evidence="3">Leaf</tissue>
    </source>
</reference>
<dbReference type="InterPro" id="IPR013087">
    <property type="entry name" value="Znf_C2H2_type"/>
</dbReference>
<keyword evidence="4" id="KW-1185">Reference proteome</keyword>
<dbReference type="PROSITE" id="PS50157">
    <property type="entry name" value="ZINC_FINGER_C2H2_2"/>
    <property type="match status" value="1"/>
</dbReference>
<dbReference type="InterPro" id="IPR036236">
    <property type="entry name" value="Znf_C2H2_sf"/>
</dbReference>
<dbReference type="OrthoDB" id="427030at2759"/>
<dbReference type="EMBL" id="PJQY01001451">
    <property type="protein sequence ID" value="PQQ02598.1"/>
    <property type="molecule type" value="Genomic_DNA"/>
</dbReference>
<gene>
    <name evidence="3" type="ORF">Pyn_40505</name>
</gene>
<dbReference type="PROSITE" id="PS00028">
    <property type="entry name" value="ZINC_FINGER_C2H2_1"/>
    <property type="match status" value="1"/>
</dbReference>
<evidence type="ECO:0000259" key="2">
    <source>
        <dbReference type="PROSITE" id="PS50157"/>
    </source>
</evidence>
<protein>
    <submittedName>
        <fullName evidence="3">Transcription factor IIIA-like</fullName>
    </submittedName>
</protein>
<feature type="domain" description="C2H2-type" evidence="2">
    <location>
        <begin position="116"/>
        <end position="143"/>
    </location>
</feature>
<dbReference type="STRING" id="2094558.A0A314YDY7"/>
<dbReference type="GO" id="GO:0008270">
    <property type="term" value="F:zinc ion binding"/>
    <property type="evidence" value="ECO:0007669"/>
    <property type="project" value="UniProtKB-KW"/>
</dbReference>
<organism evidence="3 4">
    <name type="scientific">Prunus yedoensis var. nudiflora</name>
    <dbReference type="NCBI Taxonomy" id="2094558"/>
    <lineage>
        <taxon>Eukaryota</taxon>
        <taxon>Viridiplantae</taxon>
        <taxon>Streptophyta</taxon>
        <taxon>Embryophyta</taxon>
        <taxon>Tracheophyta</taxon>
        <taxon>Spermatophyta</taxon>
        <taxon>Magnoliopsida</taxon>
        <taxon>eudicotyledons</taxon>
        <taxon>Gunneridae</taxon>
        <taxon>Pentapetalae</taxon>
        <taxon>rosids</taxon>
        <taxon>fabids</taxon>
        <taxon>Rosales</taxon>
        <taxon>Rosaceae</taxon>
        <taxon>Amygdaloideae</taxon>
        <taxon>Amygdaleae</taxon>
        <taxon>Prunus</taxon>
    </lineage>
</organism>
<dbReference type="AlphaFoldDB" id="A0A314YDY7"/>
<proteinExistence type="predicted"/>
<dbReference type="Proteomes" id="UP000250321">
    <property type="component" value="Unassembled WGS sequence"/>
</dbReference>
<dbReference type="Gene3D" id="3.30.160.60">
    <property type="entry name" value="Classic Zinc Finger"/>
    <property type="match status" value="1"/>
</dbReference>
<keyword evidence="1" id="KW-0862">Zinc</keyword>
<evidence type="ECO:0000256" key="1">
    <source>
        <dbReference type="PROSITE-ProRule" id="PRU00042"/>
    </source>
</evidence>
<name>A0A314YDY7_PRUYE</name>
<dbReference type="SUPFAM" id="SSF57667">
    <property type="entry name" value="beta-beta-alpha zinc fingers"/>
    <property type="match status" value="1"/>
</dbReference>
<comment type="caution">
    <text evidence="3">The sequence shown here is derived from an EMBL/GenBank/DDBJ whole genome shotgun (WGS) entry which is preliminary data.</text>
</comment>
<sequence>MREVSDFNGPVSGGRPPVKLHHVNLNHVLLGIDILKKYLLDNVEHWIPHKELQNARGFDLNGPVPGGRPPGKLHIKQASITYRSLQKKGPCNMRRHVKELHNEDDPSANVGGQKKHVCQDCGKVFKFASKLRKHENSHGSFRF</sequence>
<accession>A0A314YDY7</accession>
<keyword evidence="1" id="KW-0863">Zinc-finger</keyword>
<dbReference type="Pfam" id="PF00096">
    <property type="entry name" value="zf-C2H2"/>
    <property type="match status" value="1"/>
</dbReference>
<keyword evidence="1" id="KW-0479">Metal-binding</keyword>